<reference evidence="3" key="1">
    <citation type="journal article" date="2014" name="Science">
        <title>The coffee genome provides insight into the convergent evolution of caffeine biosynthesis.</title>
        <authorList>
            <person name="Denoeud F."/>
            <person name="Carretero-Paulet L."/>
            <person name="Dereeper A."/>
            <person name="Droc G."/>
            <person name="Guyot R."/>
            <person name="Pietrella M."/>
            <person name="Zheng C."/>
            <person name="Alberti A."/>
            <person name="Anthony F."/>
            <person name="Aprea G."/>
            <person name="Aury J.M."/>
            <person name="Bento P."/>
            <person name="Bernard M."/>
            <person name="Bocs S."/>
            <person name="Campa C."/>
            <person name="Cenci A."/>
            <person name="Combes M.C."/>
            <person name="Crouzillat D."/>
            <person name="Da Silva C."/>
            <person name="Daddiego L."/>
            <person name="De Bellis F."/>
            <person name="Dussert S."/>
            <person name="Garsmeur O."/>
            <person name="Gayraud T."/>
            <person name="Guignon V."/>
            <person name="Jahn K."/>
            <person name="Jamilloux V."/>
            <person name="Joet T."/>
            <person name="Labadie K."/>
            <person name="Lan T."/>
            <person name="Leclercq J."/>
            <person name="Lepelley M."/>
            <person name="Leroy T."/>
            <person name="Li L.T."/>
            <person name="Librado P."/>
            <person name="Lopez L."/>
            <person name="Munoz A."/>
            <person name="Noel B."/>
            <person name="Pallavicini A."/>
            <person name="Perrotta G."/>
            <person name="Poncet V."/>
            <person name="Pot D."/>
            <person name="Priyono X."/>
            <person name="Rigoreau M."/>
            <person name="Rouard M."/>
            <person name="Rozas J."/>
            <person name="Tranchant-Dubreuil C."/>
            <person name="VanBuren R."/>
            <person name="Zhang Q."/>
            <person name="Andrade A.C."/>
            <person name="Argout X."/>
            <person name="Bertrand B."/>
            <person name="de Kochko A."/>
            <person name="Graziosi G."/>
            <person name="Henry R.J."/>
            <person name="Jayarama X."/>
            <person name="Ming R."/>
            <person name="Nagai C."/>
            <person name="Rounsley S."/>
            <person name="Sankoff D."/>
            <person name="Giuliano G."/>
            <person name="Albert V.A."/>
            <person name="Wincker P."/>
            <person name="Lashermes P."/>
        </authorList>
    </citation>
    <scope>NUCLEOTIDE SEQUENCE [LARGE SCALE GENOMIC DNA]</scope>
    <source>
        <strain evidence="3">cv. DH200-94</strain>
    </source>
</reference>
<organism evidence="2 3">
    <name type="scientific">Coffea canephora</name>
    <name type="common">Robusta coffee</name>
    <dbReference type="NCBI Taxonomy" id="49390"/>
    <lineage>
        <taxon>Eukaryota</taxon>
        <taxon>Viridiplantae</taxon>
        <taxon>Streptophyta</taxon>
        <taxon>Embryophyta</taxon>
        <taxon>Tracheophyta</taxon>
        <taxon>Spermatophyta</taxon>
        <taxon>Magnoliopsida</taxon>
        <taxon>eudicotyledons</taxon>
        <taxon>Gunneridae</taxon>
        <taxon>Pentapetalae</taxon>
        <taxon>asterids</taxon>
        <taxon>lamiids</taxon>
        <taxon>Gentianales</taxon>
        <taxon>Rubiaceae</taxon>
        <taxon>Ixoroideae</taxon>
        <taxon>Gardenieae complex</taxon>
        <taxon>Bertiereae - Coffeeae clade</taxon>
        <taxon>Coffeeae</taxon>
        <taxon>Coffea</taxon>
    </lineage>
</organism>
<dbReference type="STRING" id="49390.A0A068UVL0"/>
<dbReference type="InterPro" id="IPR044824">
    <property type="entry name" value="MAIN-like"/>
</dbReference>
<gene>
    <name evidence="2" type="ORF">GSCOC_T00035808001</name>
</gene>
<evidence type="ECO:0000313" key="3">
    <source>
        <dbReference type="Proteomes" id="UP000295252"/>
    </source>
</evidence>
<accession>A0A068UVL0</accession>
<feature type="domain" description="Aminotransferase-like plant mobile" evidence="1">
    <location>
        <begin position="32"/>
        <end position="311"/>
    </location>
</feature>
<evidence type="ECO:0000259" key="1">
    <source>
        <dbReference type="Pfam" id="PF10536"/>
    </source>
</evidence>
<dbReference type="InParanoid" id="A0A068UVL0"/>
<dbReference type="Gramene" id="CDP12332">
    <property type="protein sequence ID" value="CDP12332"/>
    <property type="gene ID" value="GSCOC_T00035808001"/>
</dbReference>
<dbReference type="GO" id="GO:0010073">
    <property type="term" value="P:meristem maintenance"/>
    <property type="evidence" value="ECO:0007669"/>
    <property type="project" value="InterPro"/>
</dbReference>
<sequence length="459" mass="52138">MEWWKRLPRKVAAKVVSAGFGDFLNHLPVADRDRKLPVALVEQWWDSTNSFHLPFGEMTLTLLDFTCITGVAVGGLPIPWDYNVRENANYINEQLGWVSAFASAGAIRVTDILSFYKDKVIDENDDVQLAHLTRGFFLYMLGRTLLSNTAETIHLWCLPALEDVDRIGDYNWGRAGMATLYRFMSAVSRQWTKSLGGYSFVWKVWAYEIFQLSLYKLKQDERDVLPRMWRWRSCNRASRQSPSTIEHFRRSNIFAGQLTPLTRKTLVNWLPFPAMTLPSRYLKSKKLTATRLLLNGPMGRFYYLGERVIRQVYAGVCAKQPPHRPSDMYSTDTISENTLHDVLDGLSIASLYPDPPPYATYDEFVRSRLMKPMTSSTLPPSGKECVIHICDQLPLSEATTPSLKHPINYPPWSVLCIQTDGSLQQEGIHRVGGDVIGLPLPCAVGDVVWHSSPCISLDI</sequence>
<name>A0A068UVL0_COFCA</name>
<evidence type="ECO:0000313" key="2">
    <source>
        <dbReference type="EMBL" id="CDP12332.1"/>
    </source>
</evidence>
<dbReference type="PANTHER" id="PTHR46033:SF8">
    <property type="entry name" value="PROTEIN MAINTENANCE OF MERISTEMS-LIKE"/>
    <property type="match status" value="1"/>
</dbReference>
<keyword evidence="3" id="KW-1185">Reference proteome</keyword>
<dbReference type="EMBL" id="HG739147">
    <property type="protein sequence ID" value="CDP12332.1"/>
    <property type="molecule type" value="Genomic_DNA"/>
</dbReference>
<protein>
    <recommendedName>
        <fullName evidence="1">Aminotransferase-like plant mobile domain-containing protein</fullName>
    </recommendedName>
</protein>
<proteinExistence type="predicted"/>
<dbReference type="Proteomes" id="UP000295252">
    <property type="component" value="Chromosome VI"/>
</dbReference>
<dbReference type="PANTHER" id="PTHR46033">
    <property type="entry name" value="PROTEIN MAIN-LIKE 2"/>
    <property type="match status" value="1"/>
</dbReference>
<dbReference type="AlphaFoldDB" id="A0A068UVL0"/>
<dbReference type="Pfam" id="PF10536">
    <property type="entry name" value="PMD"/>
    <property type="match status" value="1"/>
</dbReference>
<dbReference type="InterPro" id="IPR019557">
    <property type="entry name" value="AminoTfrase-like_pln_mobile"/>
</dbReference>
<dbReference type="OMA" id="CIDREGI"/>
<dbReference type="PhylomeDB" id="A0A068UVL0"/>